<dbReference type="InterPro" id="IPR016170">
    <property type="entry name" value="Cytok_DH_C_sf"/>
</dbReference>
<dbReference type="GO" id="GO:0008720">
    <property type="term" value="F:D-lactate dehydrogenase (NAD+) activity"/>
    <property type="evidence" value="ECO:0007669"/>
    <property type="project" value="TreeGrafter"/>
</dbReference>
<dbReference type="Gene3D" id="3.30.43.10">
    <property type="entry name" value="Uridine Diphospho-n-acetylenolpyruvylglucosamine Reductase, domain 2"/>
    <property type="match status" value="1"/>
</dbReference>
<name>A0A1B7YAW7_COLHI</name>
<feature type="compositionally biased region" description="Polar residues" evidence="5">
    <location>
        <begin position="14"/>
        <end position="23"/>
    </location>
</feature>
<dbReference type="GeneID" id="28867087"/>
<evidence type="ECO:0000313" key="7">
    <source>
        <dbReference type="EMBL" id="OBR09241.1"/>
    </source>
</evidence>
<sequence length="615" mass="69395">MAPGVYTTTTTSTESDSYPSQGSAPAPRFLPPGTSVEKFQEFAASLRQAVGKENLQIITQDTALEDGDYLTVDCQTHDMHHLYDREEFVGSVLVHPRNVADIQAVVKLCNEFLVPVWTFSKGHNIGYGGAAPRVSGSLVMNLGTHMNRILEVNAEDCYCLVEPGVTYLQMQKYLDDNGLRDKVWLDSPELGYGSMIGNALDHGVGFTPYGDHWMMHCGMEVILANGEVVRTGMGAMQSPEGRKQAAQGVPPQDQHQNECWQLFPYGFGPINDGIFSQSNNAIVTKMGMWLMPAAPGITPFMVTYERDEDLEAVVDIIRPLRVVSNWPLRTPSASLPRSSRLLTCFDKNMVLQNAASLRHISLDASHYHPRTEYTDNPDMPLTEEQLDAAAKKVNLGRWVYIGAAYGPEPIRKAHLEITKREMTKVPGSRWFLLEDRKEEFSTLHCRADTMRGLPTWDELRWLNHWIPNCTFLSFSPISKVDGKSAMKQYTMAKKRFAEARLDYFGILSIGMREMHNIVCIVYNREDPDMRRRAQWLVRTMIQDCADNGWGEFRTHVALMDQIADTYDFNDHALGRLNQTIKDALDPNGILAPGKSGVWPKSYDKSKWALKKDYIK</sequence>
<keyword evidence="8" id="KW-1185">Reference proteome</keyword>
<evidence type="ECO:0000259" key="6">
    <source>
        <dbReference type="PROSITE" id="PS51387"/>
    </source>
</evidence>
<dbReference type="InterPro" id="IPR016164">
    <property type="entry name" value="FAD-linked_Oxase-like_C"/>
</dbReference>
<keyword evidence="4" id="KW-0560">Oxidoreductase</keyword>
<dbReference type="InterPro" id="IPR004113">
    <property type="entry name" value="FAD-bd_oxidored_4_C"/>
</dbReference>
<dbReference type="Proteomes" id="UP000092177">
    <property type="component" value="Chromosome 5"/>
</dbReference>
<dbReference type="InterPro" id="IPR016169">
    <property type="entry name" value="FAD-bd_PCMH_sub2"/>
</dbReference>
<dbReference type="VEuPathDB" id="FungiDB:CH63R_08006"/>
<dbReference type="KEGG" id="chig:CH63R_08006"/>
<dbReference type="GO" id="GO:0004458">
    <property type="term" value="F:D-lactate dehydrogenase (cytochrome) activity"/>
    <property type="evidence" value="ECO:0007669"/>
    <property type="project" value="TreeGrafter"/>
</dbReference>
<evidence type="ECO:0000313" key="8">
    <source>
        <dbReference type="Proteomes" id="UP000092177"/>
    </source>
</evidence>
<dbReference type="InterPro" id="IPR006094">
    <property type="entry name" value="Oxid_FAD_bind_N"/>
</dbReference>
<gene>
    <name evidence="7" type="ORF">CH63R_08006</name>
</gene>
<dbReference type="PANTHER" id="PTHR11748:SF114">
    <property type="entry name" value="ARYL-ALCOHOL OXIDASE VANILLYL-ALCOHOL OXIDASE (AFU_ORTHOLOGUE AFUA_3G09500)-RELATED"/>
    <property type="match status" value="1"/>
</dbReference>
<comment type="cofactor">
    <cofactor evidence="1">
        <name>FAD</name>
        <dbReference type="ChEBI" id="CHEBI:57692"/>
    </cofactor>
</comment>
<protein>
    <submittedName>
        <fullName evidence="7">FAD binding domain-containing protein</fullName>
    </submittedName>
</protein>
<keyword evidence="2" id="KW-0285">Flavoprotein</keyword>
<dbReference type="AlphaFoldDB" id="A0A1B7YAW7"/>
<comment type="caution">
    <text evidence="7">The sequence shown here is derived from an EMBL/GenBank/DDBJ whole genome shotgun (WGS) entry which is preliminary data.</text>
</comment>
<dbReference type="SUPFAM" id="SSF55103">
    <property type="entry name" value="FAD-linked oxidases, C-terminal domain"/>
    <property type="match status" value="1"/>
</dbReference>
<keyword evidence="3" id="KW-0274">FAD</keyword>
<accession>A0A1B7YAW7</accession>
<reference evidence="8" key="1">
    <citation type="journal article" date="2017" name="BMC Genomics">
        <title>Gapless genome assembly of Colletotrichum higginsianum reveals chromosome structure and association of transposable elements with secondary metabolite gene clusters.</title>
        <authorList>
            <person name="Dallery J.-F."/>
            <person name="Lapalu N."/>
            <person name="Zampounis A."/>
            <person name="Pigne S."/>
            <person name="Luyten I."/>
            <person name="Amselem J."/>
            <person name="Wittenberg A.H.J."/>
            <person name="Zhou S."/>
            <person name="de Queiroz M.V."/>
            <person name="Robin G.P."/>
            <person name="Auger A."/>
            <person name="Hainaut M."/>
            <person name="Henrissat B."/>
            <person name="Kim K.-T."/>
            <person name="Lee Y.-H."/>
            <person name="Lespinet O."/>
            <person name="Schwartz D.C."/>
            <person name="Thon M.R."/>
            <person name="O'Connell R.J."/>
        </authorList>
    </citation>
    <scope>NUCLEOTIDE SEQUENCE [LARGE SCALE GENOMIC DNA]</scope>
    <source>
        <strain evidence="8">IMI 349063</strain>
    </source>
</reference>
<dbReference type="GO" id="GO:0071949">
    <property type="term" value="F:FAD binding"/>
    <property type="evidence" value="ECO:0007669"/>
    <property type="project" value="InterPro"/>
</dbReference>
<organism evidence="7 8">
    <name type="scientific">Colletotrichum higginsianum (strain IMI 349063)</name>
    <name type="common">Crucifer anthracnose fungus</name>
    <dbReference type="NCBI Taxonomy" id="759273"/>
    <lineage>
        <taxon>Eukaryota</taxon>
        <taxon>Fungi</taxon>
        <taxon>Dikarya</taxon>
        <taxon>Ascomycota</taxon>
        <taxon>Pezizomycotina</taxon>
        <taxon>Sordariomycetes</taxon>
        <taxon>Hypocreomycetidae</taxon>
        <taxon>Glomerellales</taxon>
        <taxon>Glomerellaceae</taxon>
        <taxon>Colletotrichum</taxon>
        <taxon>Colletotrichum destructivum species complex</taxon>
    </lineage>
</organism>
<evidence type="ECO:0000256" key="2">
    <source>
        <dbReference type="ARBA" id="ARBA00022630"/>
    </source>
</evidence>
<dbReference type="PROSITE" id="PS51387">
    <property type="entry name" value="FAD_PCMH"/>
    <property type="match status" value="1"/>
</dbReference>
<evidence type="ECO:0000256" key="4">
    <source>
        <dbReference type="ARBA" id="ARBA00023002"/>
    </source>
</evidence>
<dbReference type="GO" id="GO:1903457">
    <property type="term" value="P:lactate catabolic process"/>
    <property type="evidence" value="ECO:0007669"/>
    <property type="project" value="TreeGrafter"/>
</dbReference>
<dbReference type="Gene3D" id="3.30.465.10">
    <property type="match status" value="1"/>
</dbReference>
<dbReference type="PANTHER" id="PTHR11748">
    <property type="entry name" value="D-LACTATE DEHYDROGENASE"/>
    <property type="match status" value="1"/>
</dbReference>
<dbReference type="OrthoDB" id="5332616at2759"/>
<dbReference type="InterPro" id="IPR036318">
    <property type="entry name" value="FAD-bd_PCMH-like_sf"/>
</dbReference>
<evidence type="ECO:0000256" key="1">
    <source>
        <dbReference type="ARBA" id="ARBA00001974"/>
    </source>
</evidence>
<dbReference type="InterPro" id="IPR016167">
    <property type="entry name" value="FAD-bd_PCMH_sub1"/>
</dbReference>
<dbReference type="GO" id="GO:0005739">
    <property type="term" value="C:mitochondrion"/>
    <property type="evidence" value="ECO:0007669"/>
    <property type="project" value="TreeGrafter"/>
</dbReference>
<dbReference type="Pfam" id="PF01565">
    <property type="entry name" value="FAD_binding_4"/>
    <property type="match status" value="1"/>
</dbReference>
<proteinExistence type="predicted"/>
<dbReference type="EMBL" id="LTAN01000005">
    <property type="protein sequence ID" value="OBR09241.1"/>
    <property type="molecule type" value="Genomic_DNA"/>
</dbReference>
<feature type="domain" description="FAD-binding PCMH-type" evidence="6">
    <location>
        <begin position="85"/>
        <end position="293"/>
    </location>
</feature>
<dbReference type="RefSeq" id="XP_018157758.1">
    <property type="nucleotide sequence ID" value="XM_018302980.1"/>
</dbReference>
<dbReference type="InterPro" id="IPR016166">
    <property type="entry name" value="FAD-bd_PCMH"/>
</dbReference>
<feature type="region of interest" description="Disordered" evidence="5">
    <location>
        <begin position="1"/>
        <end position="30"/>
    </location>
</feature>
<dbReference type="Pfam" id="PF02913">
    <property type="entry name" value="FAD-oxidase_C"/>
    <property type="match status" value="1"/>
</dbReference>
<dbReference type="SUPFAM" id="SSF56176">
    <property type="entry name" value="FAD-binding/transporter-associated domain-like"/>
    <property type="match status" value="1"/>
</dbReference>
<evidence type="ECO:0000256" key="3">
    <source>
        <dbReference type="ARBA" id="ARBA00022827"/>
    </source>
</evidence>
<dbReference type="Gene3D" id="1.10.45.10">
    <property type="entry name" value="Vanillyl-alcohol Oxidase, Chain A, domain 4"/>
    <property type="match status" value="1"/>
</dbReference>
<dbReference type="Gene3D" id="3.40.462.10">
    <property type="entry name" value="FAD-linked oxidases, C-terminal domain"/>
    <property type="match status" value="1"/>
</dbReference>
<dbReference type="InterPro" id="IPR016171">
    <property type="entry name" value="Vanillyl_alc_oxidase_C-sub2"/>
</dbReference>
<evidence type="ECO:0000256" key="5">
    <source>
        <dbReference type="SAM" id="MobiDB-lite"/>
    </source>
</evidence>